<name>A0A6G1FUC9_9PEZI</name>
<dbReference type="OrthoDB" id="337660at2759"/>
<sequence length="543" mass="59567">MRARPSPSQITASALSSPNSPHTPIAGAYSRSLASLYGSPSSLMHRDENFLVLEFGSRYLRVGFGGEHAHRVAMTFGPEDERRVGDFRPWLPGYREDGPVSLEAQGWGNEYELWDMDTRELDLDLVRDKIERAVRLAERTNLMLDLLPRKMTVVLPSVFPRPLLSVVLSTLFSSIQVPSISIISSSIATAIGAGVRSCLVVDVGWAETRITSVAEYREITHSRSVRAGKRVLRELAKLLNEQVSKRFADGQSESGKCPTLGLNEAEEVLYRLGWCRQLADARSASKANLSNDETDLPRSDIEITTTDPPVTLQIPFQDIAAAIESALFAHGSATKDLDDHEQSIQLAIFRSLLALPIDVRKICMSRIIVTGGIANVPGLKRRIKQELEYLIQTRGWDPVGDYGKGRPRRPRTTNKNPTPSPGATKPTPTDNDSASEEEYIPPAHRTPDPDPIALSIQNRRAATAPIQGMLRLVETQGAWSGASLLAFLRVKGVVEVDRDRFLKEGLAGYAKDKDADGGPTRKSFGPGIGAAGERGKWSLGMWA</sequence>
<organism evidence="2">
    <name type="scientific">Eremomyces bilateralis CBS 781.70</name>
    <dbReference type="NCBI Taxonomy" id="1392243"/>
    <lineage>
        <taxon>Eukaryota</taxon>
        <taxon>Fungi</taxon>
        <taxon>Dikarya</taxon>
        <taxon>Ascomycota</taxon>
        <taxon>Pezizomycotina</taxon>
        <taxon>Dothideomycetes</taxon>
        <taxon>Dothideomycetes incertae sedis</taxon>
        <taxon>Eremomycetales</taxon>
        <taxon>Eremomycetaceae</taxon>
        <taxon>Eremomyces</taxon>
    </lineage>
</organism>
<dbReference type="Gene3D" id="3.90.640.10">
    <property type="entry name" value="Actin, Chain A, domain 4"/>
    <property type="match status" value="1"/>
</dbReference>
<keyword evidence="3" id="KW-1185">Reference proteome</keyword>
<dbReference type="InterPro" id="IPR043129">
    <property type="entry name" value="ATPase_NBD"/>
</dbReference>
<protein>
    <submittedName>
        <fullName evidence="2 4">Actin-like ATPase domain-containing protein</fullName>
    </submittedName>
</protein>
<proteinExistence type="predicted"/>
<accession>A0A6G1FUC9</accession>
<feature type="region of interest" description="Disordered" evidence="1">
    <location>
        <begin position="1"/>
        <end position="23"/>
    </location>
</feature>
<evidence type="ECO:0000313" key="4">
    <source>
        <dbReference type="RefSeq" id="XP_033530939.1"/>
    </source>
</evidence>
<dbReference type="EMBL" id="ML975174">
    <property type="protein sequence ID" value="KAF1809308.1"/>
    <property type="molecule type" value="Genomic_DNA"/>
</dbReference>
<dbReference type="Gene3D" id="3.30.420.40">
    <property type="match status" value="2"/>
</dbReference>
<gene>
    <name evidence="2 4" type="ORF">P152DRAFT_403741</name>
</gene>
<dbReference type="GeneID" id="54417290"/>
<reference evidence="4" key="2">
    <citation type="submission" date="2020-04" db="EMBL/GenBank/DDBJ databases">
        <authorList>
            <consortium name="NCBI Genome Project"/>
        </authorList>
    </citation>
    <scope>NUCLEOTIDE SEQUENCE</scope>
    <source>
        <strain evidence="4">CBS 781.70</strain>
    </source>
</reference>
<feature type="region of interest" description="Disordered" evidence="1">
    <location>
        <begin position="510"/>
        <end position="529"/>
    </location>
</feature>
<feature type="compositionally biased region" description="Polar residues" evidence="1">
    <location>
        <begin position="1"/>
        <end position="22"/>
    </location>
</feature>
<evidence type="ECO:0000256" key="1">
    <source>
        <dbReference type="SAM" id="MobiDB-lite"/>
    </source>
</evidence>
<dbReference type="InterPro" id="IPR004000">
    <property type="entry name" value="Actin"/>
</dbReference>
<evidence type="ECO:0000313" key="3">
    <source>
        <dbReference type="Proteomes" id="UP000504638"/>
    </source>
</evidence>
<dbReference type="Proteomes" id="UP000504638">
    <property type="component" value="Unplaced"/>
</dbReference>
<reference evidence="4" key="3">
    <citation type="submission" date="2025-04" db="UniProtKB">
        <authorList>
            <consortium name="RefSeq"/>
        </authorList>
    </citation>
    <scope>IDENTIFICATION</scope>
    <source>
        <strain evidence="4">CBS 781.70</strain>
    </source>
</reference>
<dbReference type="PANTHER" id="PTHR11937">
    <property type="entry name" value="ACTIN"/>
    <property type="match status" value="1"/>
</dbReference>
<dbReference type="SUPFAM" id="SSF53067">
    <property type="entry name" value="Actin-like ATPase domain"/>
    <property type="match status" value="2"/>
</dbReference>
<evidence type="ECO:0000313" key="2">
    <source>
        <dbReference type="EMBL" id="KAF1809308.1"/>
    </source>
</evidence>
<dbReference type="AlphaFoldDB" id="A0A6G1FUC9"/>
<dbReference type="RefSeq" id="XP_033530939.1">
    <property type="nucleotide sequence ID" value="XM_033676720.1"/>
</dbReference>
<reference evidence="2 4" key="1">
    <citation type="submission" date="2020-01" db="EMBL/GenBank/DDBJ databases">
        <authorList>
            <consortium name="DOE Joint Genome Institute"/>
            <person name="Haridas S."/>
            <person name="Albert R."/>
            <person name="Binder M."/>
            <person name="Bloem J."/>
            <person name="Labutti K."/>
            <person name="Salamov A."/>
            <person name="Andreopoulos B."/>
            <person name="Baker S.E."/>
            <person name="Barry K."/>
            <person name="Bills G."/>
            <person name="Bluhm B.H."/>
            <person name="Cannon C."/>
            <person name="Castanera R."/>
            <person name="Culley D.E."/>
            <person name="Daum C."/>
            <person name="Ezra D."/>
            <person name="Gonzalez J.B."/>
            <person name="Henrissat B."/>
            <person name="Kuo A."/>
            <person name="Liang C."/>
            <person name="Lipzen A."/>
            <person name="Lutzoni F."/>
            <person name="Magnuson J."/>
            <person name="Mondo S."/>
            <person name="Nolan M."/>
            <person name="Ohm R."/>
            <person name="Pangilinan J."/>
            <person name="Park H.-J."/>
            <person name="Ramirez L."/>
            <person name="Alfaro M."/>
            <person name="Sun H."/>
            <person name="Tritt A."/>
            <person name="Yoshinaga Y."/>
            <person name="Zwiers L.-H."/>
            <person name="Turgeon B.G."/>
            <person name="Goodwin S.B."/>
            <person name="Spatafora J.W."/>
            <person name="Crous P.W."/>
            <person name="Grigoriev I.V."/>
        </authorList>
    </citation>
    <scope>NUCLEOTIDE SEQUENCE</scope>
    <source>
        <strain evidence="2 4">CBS 781.70</strain>
    </source>
</reference>
<dbReference type="SMART" id="SM00268">
    <property type="entry name" value="ACTIN"/>
    <property type="match status" value="1"/>
</dbReference>
<feature type="region of interest" description="Disordered" evidence="1">
    <location>
        <begin position="399"/>
        <end position="451"/>
    </location>
</feature>